<dbReference type="AlphaFoldDB" id="A0A1R3JK53"/>
<comment type="caution">
    <text evidence="1">The sequence shown here is derived from an EMBL/GenBank/DDBJ whole genome shotgun (WGS) entry which is preliminary data.</text>
</comment>
<keyword evidence="2" id="KW-1185">Reference proteome</keyword>
<accession>A0A1R3JK53</accession>
<gene>
    <name evidence="1" type="ORF">CCACVL1_05538</name>
</gene>
<dbReference type="Gramene" id="OMO95155">
    <property type="protein sequence ID" value="OMO95155"/>
    <property type="gene ID" value="CCACVL1_05538"/>
</dbReference>
<evidence type="ECO:0000313" key="2">
    <source>
        <dbReference type="Proteomes" id="UP000188268"/>
    </source>
</evidence>
<organism evidence="1 2">
    <name type="scientific">Corchorus capsularis</name>
    <name type="common">Jute</name>
    <dbReference type="NCBI Taxonomy" id="210143"/>
    <lineage>
        <taxon>Eukaryota</taxon>
        <taxon>Viridiplantae</taxon>
        <taxon>Streptophyta</taxon>
        <taxon>Embryophyta</taxon>
        <taxon>Tracheophyta</taxon>
        <taxon>Spermatophyta</taxon>
        <taxon>Magnoliopsida</taxon>
        <taxon>eudicotyledons</taxon>
        <taxon>Gunneridae</taxon>
        <taxon>Pentapetalae</taxon>
        <taxon>rosids</taxon>
        <taxon>malvids</taxon>
        <taxon>Malvales</taxon>
        <taxon>Malvaceae</taxon>
        <taxon>Grewioideae</taxon>
        <taxon>Apeibeae</taxon>
        <taxon>Corchorus</taxon>
    </lineage>
</organism>
<dbReference type="Proteomes" id="UP000188268">
    <property type="component" value="Unassembled WGS sequence"/>
</dbReference>
<sequence>MASGDIIQHRQDTTEKAELTALSTHLAQLLVSFRNFRI</sequence>
<protein>
    <submittedName>
        <fullName evidence="1">Uncharacterized protein</fullName>
    </submittedName>
</protein>
<evidence type="ECO:0000313" key="1">
    <source>
        <dbReference type="EMBL" id="OMO95155.1"/>
    </source>
</evidence>
<reference evidence="1 2" key="1">
    <citation type="submission" date="2013-09" db="EMBL/GenBank/DDBJ databases">
        <title>Corchorus capsularis genome sequencing.</title>
        <authorList>
            <person name="Alam M."/>
            <person name="Haque M.S."/>
            <person name="Islam M.S."/>
            <person name="Emdad E.M."/>
            <person name="Islam M.M."/>
            <person name="Ahmed B."/>
            <person name="Halim A."/>
            <person name="Hossen Q.M.M."/>
            <person name="Hossain M.Z."/>
            <person name="Ahmed R."/>
            <person name="Khan M.M."/>
            <person name="Islam R."/>
            <person name="Rashid M.M."/>
            <person name="Khan S.A."/>
            <person name="Rahman M.S."/>
            <person name="Alam M."/>
        </authorList>
    </citation>
    <scope>NUCLEOTIDE SEQUENCE [LARGE SCALE GENOMIC DNA]</scope>
    <source>
        <strain evidence="2">cv. CVL-1</strain>
        <tissue evidence="1">Whole seedling</tissue>
    </source>
</reference>
<dbReference type="EMBL" id="AWWV01007710">
    <property type="protein sequence ID" value="OMO95155.1"/>
    <property type="molecule type" value="Genomic_DNA"/>
</dbReference>
<proteinExistence type="predicted"/>
<name>A0A1R3JK53_COCAP</name>